<feature type="domain" description="ABC transporter" evidence="4">
    <location>
        <begin position="19"/>
        <end position="247"/>
    </location>
</feature>
<dbReference type="Pfam" id="PF00005">
    <property type="entry name" value="ABC_tran"/>
    <property type="match status" value="1"/>
</dbReference>
<feature type="non-terminal residue" evidence="5">
    <location>
        <position position="1"/>
    </location>
</feature>
<evidence type="ECO:0000256" key="2">
    <source>
        <dbReference type="ARBA" id="ARBA00022741"/>
    </source>
</evidence>
<dbReference type="InterPro" id="IPR027417">
    <property type="entry name" value="P-loop_NTPase"/>
</dbReference>
<dbReference type="SUPFAM" id="SSF52540">
    <property type="entry name" value="P-loop containing nucleoside triphosphate hydrolases"/>
    <property type="match status" value="1"/>
</dbReference>
<dbReference type="Gene3D" id="3.40.50.300">
    <property type="entry name" value="P-loop containing nucleotide triphosphate hydrolases"/>
    <property type="match status" value="1"/>
</dbReference>
<dbReference type="InterPro" id="IPR051782">
    <property type="entry name" value="ABC_Transporter_VariousFunc"/>
</dbReference>
<dbReference type="GO" id="GO:0016887">
    <property type="term" value="F:ATP hydrolysis activity"/>
    <property type="evidence" value="ECO:0007669"/>
    <property type="project" value="InterPro"/>
</dbReference>
<dbReference type="CDD" id="cd03230">
    <property type="entry name" value="ABC_DR_subfamily_A"/>
    <property type="match status" value="1"/>
</dbReference>
<dbReference type="PROSITE" id="PS50893">
    <property type="entry name" value="ABC_TRANSPORTER_2"/>
    <property type="match status" value="1"/>
</dbReference>
<keyword evidence="2" id="KW-0547">Nucleotide-binding</keyword>
<dbReference type="GO" id="GO:0005524">
    <property type="term" value="F:ATP binding"/>
    <property type="evidence" value="ECO:0007669"/>
    <property type="project" value="UniProtKB-KW"/>
</dbReference>
<dbReference type="AlphaFoldDB" id="A0A381Z5J1"/>
<dbReference type="InterPro" id="IPR003439">
    <property type="entry name" value="ABC_transporter-like_ATP-bd"/>
</dbReference>
<dbReference type="InterPro" id="IPR003593">
    <property type="entry name" value="AAA+_ATPase"/>
</dbReference>
<dbReference type="PANTHER" id="PTHR42939:SF1">
    <property type="entry name" value="ABC TRANSPORTER ATP-BINDING PROTEIN ALBC-RELATED"/>
    <property type="match status" value="1"/>
</dbReference>
<proteinExistence type="predicted"/>
<dbReference type="EMBL" id="UINC01019894">
    <property type="protein sequence ID" value="SVA84073.1"/>
    <property type="molecule type" value="Genomic_DNA"/>
</dbReference>
<protein>
    <recommendedName>
        <fullName evidence="4">ABC transporter domain-containing protein</fullName>
    </recommendedName>
</protein>
<accession>A0A381Z5J1</accession>
<name>A0A381Z5J1_9ZZZZ</name>
<reference evidence="5" key="1">
    <citation type="submission" date="2018-05" db="EMBL/GenBank/DDBJ databases">
        <authorList>
            <person name="Lanie J.A."/>
            <person name="Ng W.-L."/>
            <person name="Kazmierczak K.M."/>
            <person name="Andrzejewski T.M."/>
            <person name="Davidsen T.M."/>
            <person name="Wayne K.J."/>
            <person name="Tettelin H."/>
            <person name="Glass J.I."/>
            <person name="Rusch D."/>
            <person name="Podicherti R."/>
            <person name="Tsui H.-C.T."/>
            <person name="Winkler M.E."/>
        </authorList>
    </citation>
    <scope>NUCLEOTIDE SEQUENCE</scope>
</reference>
<gene>
    <name evidence="5" type="ORF">METZ01_LOCUS136927</name>
</gene>
<evidence type="ECO:0000256" key="3">
    <source>
        <dbReference type="ARBA" id="ARBA00022840"/>
    </source>
</evidence>
<sequence length="251" mass="27013">VAASTTETHPAANLMDTVLEAKGLVREYGSVVAVTGVDLSLRQGDFLTIFGPNGAGKSSLLGMLGGGLRPTNGSVSICGEPVDFSEVDWRYRVGVLSHQGFLYEQLTAKENLQFYGQLFGLTELDARIARGLDQVGLTDRSGSRVGELSHGMRHRLSLARTLLHDPDVVLLDEPFTGLDPSATAVLRDVLQQLKDGSRTVVMVTHNLSEGLELATHITIQVSGRLAWQGVAAEVDRVGFGRFYHDVVEGKA</sequence>
<keyword evidence="1" id="KW-0813">Transport</keyword>
<dbReference type="SMART" id="SM00382">
    <property type="entry name" value="AAA"/>
    <property type="match status" value="1"/>
</dbReference>
<evidence type="ECO:0000259" key="4">
    <source>
        <dbReference type="PROSITE" id="PS50893"/>
    </source>
</evidence>
<evidence type="ECO:0000313" key="5">
    <source>
        <dbReference type="EMBL" id="SVA84073.1"/>
    </source>
</evidence>
<organism evidence="5">
    <name type="scientific">marine metagenome</name>
    <dbReference type="NCBI Taxonomy" id="408172"/>
    <lineage>
        <taxon>unclassified sequences</taxon>
        <taxon>metagenomes</taxon>
        <taxon>ecological metagenomes</taxon>
    </lineage>
</organism>
<keyword evidence="3" id="KW-0067">ATP-binding</keyword>
<dbReference type="PANTHER" id="PTHR42939">
    <property type="entry name" value="ABC TRANSPORTER ATP-BINDING PROTEIN ALBC-RELATED"/>
    <property type="match status" value="1"/>
</dbReference>
<evidence type="ECO:0000256" key="1">
    <source>
        <dbReference type="ARBA" id="ARBA00022448"/>
    </source>
</evidence>